<dbReference type="InterPro" id="IPR028148">
    <property type="entry name" value="Imm74"/>
</dbReference>
<name>A0A071MEC1_9BURK</name>
<dbReference type="OrthoDB" id="9023148at2"/>
<gene>
    <name evidence="1" type="ORF">DT99_14870</name>
</gene>
<comment type="caution">
    <text evidence="1">The sequence shown here is derived from an EMBL/GenBank/DDBJ whole genome shotgun (WGS) entry which is preliminary data.</text>
</comment>
<evidence type="ECO:0008006" key="2">
    <source>
        <dbReference type="Google" id="ProtNLM"/>
    </source>
</evidence>
<dbReference type="EMBL" id="JJOA01000012">
    <property type="protein sequence ID" value="KEA59078.1"/>
    <property type="molecule type" value="Genomic_DNA"/>
</dbReference>
<reference evidence="1" key="1">
    <citation type="submission" date="2014-04" db="EMBL/GenBank/DDBJ databases">
        <title>In planta biocontrol of soil-borne Fusarium wilt of banana through a plant endophytic bacterium, Burkholderia cenocepacia 869T2.</title>
        <authorList>
            <person name="Ho Y.-N."/>
            <person name="Chiang H.-M."/>
            <person name="Chao C.-P."/>
            <person name="Su C.-C."/>
            <person name="Hsu H.-F."/>
            <person name="Guo C.-T."/>
            <person name="Hsieh J.-L."/>
            <person name="Huang C.-C."/>
        </authorList>
    </citation>
    <scope>NUCLEOTIDE SEQUENCE [LARGE SCALE GENOMIC DNA]</scope>
    <source>
        <strain evidence="1">869T2</strain>
    </source>
</reference>
<dbReference type="Pfam" id="PF15603">
    <property type="entry name" value="Imm74"/>
    <property type="match status" value="1"/>
</dbReference>
<sequence>MTYKVLMVSRGAIDLSDGVHVVRVFGEALLPTADNSSAFVVYVDSMKHVDPGHDEKTIDAVTRQAVISAITAYFSSRRMTVDFEP</sequence>
<accession>A0A071MEC1</accession>
<dbReference type="AlphaFoldDB" id="A0A071MEC1"/>
<protein>
    <recommendedName>
        <fullName evidence="2">Immunity protein 74 of polymorphic toxin system</fullName>
    </recommendedName>
</protein>
<evidence type="ECO:0000313" key="1">
    <source>
        <dbReference type="EMBL" id="KEA59078.1"/>
    </source>
</evidence>
<proteinExistence type="predicted"/>
<organism evidence="1">
    <name type="scientific">Burkholderia cenocepacia</name>
    <dbReference type="NCBI Taxonomy" id="95486"/>
    <lineage>
        <taxon>Bacteria</taxon>
        <taxon>Pseudomonadati</taxon>
        <taxon>Pseudomonadota</taxon>
        <taxon>Betaproteobacteria</taxon>
        <taxon>Burkholderiales</taxon>
        <taxon>Burkholderiaceae</taxon>
        <taxon>Burkholderia</taxon>
        <taxon>Burkholderia cepacia complex</taxon>
    </lineage>
</organism>